<evidence type="ECO:0000256" key="1">
    <source>
        <dbReference type="SAM" id="Phobius"/>
    </source>
</evidence>
<dbReference type="Pfam" id="PF09980">
    <property type="entry name" value="DUF2214"/>
    <property type="match status" value="1"/>
</dbReference>
<protein>
    <submittedName>
        <fullName evidence="2">DUF2214 family protein</fullName>
    </submittedName>
</protein>
<feature type="transmembrane region" description="Helical" evidence="1">
    <location>
        <begin position="6"/>
        <end position="30"/>
    </location>
</feature>
<organism evidence="2 3">
    <name type="scientific">Ottowia flava</name>
    <dbReference type="NCBI Taxonomy" id="2675430"/>
    <lineage>
        <taxon>Bacteria</taxon>
        <taxon>Pseudomonadati</taxon>
        <taxon>Pseudomonadota</taxon>
        <taxon>Betaproteobacteria</taxon>
        <taxon>Burkholderiales</taxon>
        <taxon>Comamonadaceae</taxon>
        <taxon>Ottowia</taxon>
    </lineage>
</organism>
<feature type="transmembrane region" description="Helical" evidence="1">
    <location>
        <begin position="128"/>
        <end position="147"/>
    </location>
</feature>
<name>A0ABW4KRT0_9BURK</name>
<reference evidence="3" key="1">
    <citation type="journal article" date="2019" name="Int. J. Syst. Evol. Microbiol.">
        <title>The Global Catalogue of Microorganisms (GCM) 10K type strain sequencing project: providing services to taxonomists for standard genome sequencing and annotation.</title>
        <authorList>
            <consortium name="The Broad Institute Genomics Platform"/>
            <consortium name="The Broad Institute Genome Sequencing Center for Infectious Disease"/>
            <person name="Wu L."/>
            <person name="Ma J."/>
        </authorList>
    </citation>
    <scope>NUCLEOTIDE SEQUENCE [LARGE SCALE GENOMIC DNA]</scope>
    <source>
        <strain evidence="3">LMG 29247</strain>
    </source>
</reference>
<comment type="caution">
    <text evidence="2">The sequence shown here is derived from an EMBL/GenBank/DDBJ whole genome shotgun (WGS) entry which is preliminary data.</text>
</comment>
<keyword evidence="1" id="KW-0812">Transmembrane</keyword>
<accession>A0ABW4KRT0</accession>
<feature type="transmembrane region" description="Helical" evidence="1">
    <location>
        <begin position="50"/>
        <end position="68"/>
    </location>
</feature>
<keyword evidence="1" id="KW-0472">Membrane</keyword>
<keyword evidence="3" id="KW-1185">Reference proteome</keyword>
<dbReference type="InterPro" id="IPR018706">
    <property type="entry name" value="DUF2214_membrane"/>
</dbReference>
<feature type="transmembrane region" description="Helical" evidence="1">
    <location>
        <begin position="80"/>
        <end position="99"/>
    </location>
</feature>
<sequence>MHVMQEAWLAFFHISAVLGWIVFASSEAALCRREWLNGAIVQRLVRLDRILWIATAAVLVTGLLRVYLGAKGAAWYWGNWLLHLKLTLFVVTAVLMLGPTRRFLRWQARWLSDGALPPEQDIAGARRLVMLETHLVAVIPLAAVFLARGFGH</sequence>
<dbReference type="EMBL" id="JBHUEJ010000016">
    <property type="protein sequence ID" value="MFD1710557.1"/>
    <property type="molecule type" value="Genomic_DNA"/>
</dbReference>
<evidence type="ECO:0000313" key="3">
    <source>
        <dbReference type="Proteomes" id="UP001597304"/>
    </source>
</evidence>
<dbReference type="Proteomes" id="UP001597304">
    <property type="component" value="Unassembled WGS sequence"/>
</dbReference>
<dbReference type="RefSeq" id="WP_147912676.1">
    <property type="nucleotide sequence ID" value="NZ_JBHUEJ010000016.1"/>
</dbReference>
<proteinExistence type="predicted"/>
<gene>
    <name evidence="2" type="ORF">ACFSF0_08060</name>
</gene>
<keyword evidence="1" id="KW-1133">Transmembrane helix</keyword>
<evidence type="ECO:0000313" key="2">
    <source>
        <dbReference type="EMBL" id="MFD1710557.1"/>
    </source>
</evidence>